<keyword evidence="9" id="KW-0472">Membrane</keyword>
<dbReference type="GO" id="GO:0005886">
    <property type="term" value="C:plasma membrane"/>
    <property type="evidence" value="ECO:0007669"/>
    <property type="project" value="UniProtKB-SubCell"/>
</dbReference>
<dbReference type="RefSeq" id="WP_271177293.1">
    <property type="nucleotide sequence ID" value="NZ_BAAAJO010000008.1"/>
</dbReference>
<dbReference type="Pfam" id="PF00005">
    <property type="entry name" value="ABC_tran"/>
    <property type="match status" value="1"/>
</dbReference>
<comment type="caution">
    <text evidence="11">The sequence shown here is derived from an EMBL/GenBank/DDBJ whole genome shotgun (WGS) entry which is preliminary data.</text>
</comment>
<evidence type="ECO:0000256" key="1">
    <source>
        <dbReference type="ARBA" id="ARBA00004202"/>
    </source>
</evidence>
<dbReference type="Gene3D" id="3.40.50.300">
    <property type="entry name" value="P-loop containing nucleotide triphosphate hydrolases"/>
    <property type="match status" value="1"/>
</dbReference>
<dbReference type="InterPro" id="IPR050388">
    <property type="entry name" value="ABC_Ni/Peptide_Import"/>
</dbReference>
<dbReference type="SUPFAM" id="SSF52540">
    <property type="entry name" value="P-loop containing nucleoside triphosphate hydrolases"/>
    <property type="match status" value="1"/>
</dbReference>
<evidence type="ECO:0000256" key="9">
    <source>
        <dbReference type="ARBA" id="ARBA00023136"/>
    </source>
</evidence>
<evidence type="ECO:0000256" key="2">
    <source>
        <dbReference type="ARBA" id="ARBA00005417"/>
    </source>
</evidence>
<dbReference type="AlphaFoldDB" id="A0A9W6M0G5"/>
<evidence type="ECO:0000256" key="8">
    <source>
        <dbReference type="ARBA" id="ARBA00022967"/>
    </source>
</evidence>
<comment type="similarity">
    <text evidence="2">Belongs to the ABC transporter superfamily.</text>
</comment>
<dbReference type="InterPro" id="IPR017871">
    <property type="entry name" value="ABC_transporter-like_CS"/>
</dbReference>
<evidence type="ECO:0000313" key="11">
    <source>
        <dbReference type="EMBL" id="GLJ76634.1"/>
    </source>
</evidence>
<dbReference type="GO" id="GO:0005524">
    <property type="term" value="F:ATP binding"/>
    <property type="evidence" value="ECO:0007669"/>
    <property type="project" value="UniProtKB-KW"/>
</dbReference>
<dbReference type="InterPro" id="IPR027417">
    <property type="entry name" value="P-loop_NTPase"/>
</dbReference>
<keyword evidence="7" id="KW-0067">ATP-binding</keyword>
<feature type="domain" description="ABC transporter" evidence="10">
    <location>
        <begin position="8"/>
        <end position="259"/>
    </location>
</feature>
<dbReference type="GO" id="GO:0016887">
    <property type="term" value="F:ATP hydrolysis activity"/>
    <property type="evidence" value="ECO:0007669"/>
    <property type="project" value="InterPro"/>
</dbReference>
<gene>
    <name evidence="11" type="ORF">GCM10017584_22080</name>
</gene>
<keyword evidence="6" id="KW-0547">Nucleotide-binding</keyword>
<evidence type="ECO:0000256" key="3">
    <source>
        <dbReference type="ARBA" id="ARBA00022448"/>
    </source>
</evidence>
<dbReference type="FunFam" id="3.40.50.300:FF:000016">
    <property type="entry name" value="Oligopeptide ABC transporter ATP-binding component"/>
    <property type="match status" value="1"/>
</dbReference>
<evidence type="ECO:0000256" key="5">
    <source>
        <dbReference type="ARBA" id="ARBA00022519"/>
    </source>
</evidence>
<dbReference type="CDD" id="cd03257">
    <property type="entry name" value="ABC_NikE_OppD_transporters"/>
    <property type="match status" value="1"/>
</dbReference>
<sequence length="285" mass="31751">MSAPLLSIRNLTVDYQTDSPVRAVNNVFLDIRPGEIVGLAGESGCGKSTLAYTVTRLLQAPAEITGGSIEWRRDDGGITDVLSLDGPDLRAFRWQEISMVFQGAMSALNPVHRIGSQIEDVFIDHRSGLNRRERRERAAELLRTVGIPADRLRSYPHELSGGMRQRVMIAMALALRPRLIIMDEPTTALDVVVQRNILEEIDRLRTEFGFAVLFITHDLGLLLEISDRVGVMLSGRLVEQNTPDVLLENPSHEYTRHLLRSFPSLRGDVPLTGSRYIDSGEEVTA</sequence>
<evidence type="ECO:0000259" key="10">
    <source>
        <dbReference type="PROSITE" id="PS50893"/>
    </source>
</evidence>
<keyword evidence="5" id="KW-0997">Cell inner membrane</keyword>
<keyword evidence="3" id="KW-0813">Transport</keyword>
<accession>A0A9W6M0G5</accession>
<organism evidence="11 12">
    <name type="scientific">Leifsonia poae</name>
    <dbReference type="NCBI Taxonomy" id="110933"/>
    <lineage>
        <taxon>Bacteria</taxon>
        <taxon>Bacillati</taxon>
        <taxon>Actinomycetota</taxon>
        <taxon>Actinomycetes</taxon>
        <taxon>Micrococcales</taxon>
        <taxon>Microbacteriaceae</taxon>
        <taxon>Leifsonia</taxon>
    </lineage>
</organism>
<dbReference type="SMART" id="SM00382">
    <property type="entry name" value="AAA"/>
    <property type="match status" value="1"/>
</dbReference>
<evidence type="ECO:0000256" key="7">
    <source>
        <dbReference type="ARBA" id="ARBA00022840"/>
    </source>
</evidence>
<dbReference type="PANTHER" id="PTHR43297">
    <property type="entry name" value="OLIGOPEPTIDE TRANSPORT ATP-BINDING PROTEIN APPD"/>
    <property type="match status" value="1"/>
</dbReference>
<reference evidence="11" key="1">
    <citation type="journal article" date="2014" name="Int. J. Syst. Evol. Microbiol.">
        <title>Complete genome sequence of Corynebacterium casei LMG S-19264T (=DSM 44701T), isolated from a smear-ripened cheese.</title>
        <authorList>
            <consortium name="US DOE Joint Genome Institute (JGI-PGF)"/>
            <person name="Walter F."/>
            <person name="Albersmeier A."/>
            <person name="Kalinowski J."/>
            <person name="Ruckert C."/>
        </authorList>
    </citation>
    <scope>NUCLEOTIDE SEQUENCE</scope>
    <source>
        <strain evidence="11">VKM Ac-1401</strain>
    </source>
</reference>
<keyword evidence="8" id="KW-1278">Translocase</keyword>
<dbReference type="InterPro" id="IPR003593">
    <property type="entry name" value="AAA+_ATPase"/>
</dbReference>
<evidence type="ECO:0000313" key="12">
    <source>
        <dbReference type="Proteomes" id="UP001142372"/>
    </source>
</evidence>
<proteinExistence type="inferred from homology"/>
<reference evidence="11" key="2">
    <citation type="submission" date="2023-01" db="EMBL/GenBank/DDBJ databases">
        <authorList>
            <person name="Sun Q."/>
            <person name="Evtushenko L."/>
        </authorList>
    </citation>
    <scope>NUCLEOTIDE SEQUENCE</scope>
    <source>
        <strain evidence="11">VKM Ac-1401</strain>
    </source>
</reference>
<evidence type="ECO:0000256" key="4">
    <source>
        <dbReference type="ARBA" id="ARBA00022475"/>
    </source>
</evidence>
<dbReference type="PROSITE" id="PS00211">
    <property type="entry name" value="ABC_TRANSPORTER_1"/>
    <property type="match status" value="1"/>
</dbReference>
<dbReference type="PANTHER" id="PTHR43297:SF14">
    <property type="entry name" value="ATPASE AAA-TYPE CORE DOMAIN-CONTAINING PROTEIN"/>
    <property type="match status" value="1"/>
</dbReference>
<evidence type="ECO:0000256" key="6">
    <source>
        <dbReference type="ARBA" id="ARBA00022741"/>
    </source>
</evidence>
<keyword evidence="12" id="KW-1185">Reference proteome</keyword>
<comment type="subcellular location">
    <subcellularLocation>
        <location evidence="1">Cell membrane</location>
        <topology evidence="1">Peripheral membrane protein</topology>
    </subcellularLocation>
</comment>
<dbReference type="Proteomes" id="UP001142372">
    <property type="component" value="Unassembled WGS sequence"/>
</dbReference>
<keyword evidence="4" id="KW-1003">Cell membrane</keyword>
<dbReference type="InterPro" id="IPR003439">
    <property type="entry name" value="ABC_transporter-like_ATP-bd"/>
</dbReference>
<protein>
    <recommendedName>
        <fullName evidence="10">ABC transporter domain-containing protein</fullName>
    </recommendedName>
</protein>
<dbReference type="EMBL" id="BSEN01000010">
    <property type="protein sequence ID" value="GLJ76634.1"/>
    <property type="molecule type" value="Genomic_DNA"/>
</dbReference>
<name>A0A9W6M0G5_9MICO</name>
<dbReference type="PROSITE" id="PS50893">
    <property type="entry name" value="ABC_TRANSPORTER_2"/>
    <property type="match status" value="1"/>
</dbReference>